<comment type="caution">
    <text evidence="2">The sequence shown here is derived from an EMBL/GenBank/DDBJ whole genome shotgun (WGS) entry which is preliminary data.</text>
</comment>
<evidence type="ECO:0000313" key="3">
    <source>
        <dbReference type="Proteomes" id="UP000555103"/>
    </source>
</evidence>
<dbReference type="SUPFAM" id="SSF46955">
    <property type="entry name" value="Putative DNA-binding domain"/>
    <property type="match status" value="1"/>
</dbReference>
<sequence length="108" mass="13131">MYLDNEDFICWMEKLSKRLNEIGNDLKSLVATKDILGDDDKILDNQDLCFLLKVSYRTLQRYHTKKQLPYFKINNRPYYRASDIRAFVQKYCDIHTMKHYEQQNKDKQ</sequence>
<dbReference type="InterPro" id="IPR041657">
    <property type="entry name" value="HTH_17"/>
</dbReference>
<gene>
    <name evidence="2" type="ORF">GGR21_000725</name>
</gene>
<dbReference type="Pfam" id="PF12728">
    <property type="entry name" value="HTH_17"/>
    <property type="match status" value="1"/>
</dbReference>
<accession>A0A840CLB4</accession>
<proteinExistence type="predicted"/>
<reference evidence="2 3" key="1">
    <citation type="submission" date="2020-08" db="EMBL/GenBank/DDBJ databases">
        <title>Genomic Encyclopedia of Type Strains, Phase IV (KMG-IV): sequencing the most valuable type-strain genomes for metagenomic binning, comparative biology and taxonomic classification.</title>
        <authorList>
            <person name="Goeker M."/>
        </authorList>
    </citation>
    <scope>NUCLEOTIDE SEQUENCE [LARGE SCALE GENOMIC DNA]</scope>
    <source>
        <strain evidence="2 3">DSM 104969</strain>
    </source>
</reference>
<evidence type="ECO:0000313" key="2">
    <source>
        <dbReference type="EMBL" id="MBB4034838.1"/>
    </source>
</evidence>
<dbReference type="PANTHER" id="PTHR34585:SF22">
    <property type="entry name" value="HELIX-TURN-HELIX DOMAIN-CONTAINING PROTEIN"/>
    <property type="match status" value="1"/>
</dbReference>
<feature type="domain" description="Helix-turn-helix" evidence="1">
    <location>
        <begin position="43"/>
        <end position="90"/>
    </location>
</feature>
<dbReference type="AlphaFoldDB" id="A0A840CLB4"/>
<keyword evidence="3" id="KW-1185">Reference proteome</keyword>
<dbReference type="Proteomes" id="UP000555103">
    <property type="component" value="Unassembled WGS sequence"/>
</dbReference>
<dbReference type="PANTHER" id="PTHR34585">
    <property type="match status" value="1"/>
</dbReference>
<dbReference type="InterPro" id="IPR009061">
    <property type="entry name" value="DNA-bd_dom_put_sf"/>
</dbReference>
<protein>
    <recommendedName>
        <fullName evidence="1">Helix-turn-helix domain-containing protein</fullName>
    </recommendedName>
</protein>
<organism evidence="2 3">
    <name type="scientific">Dysgonomonas hofstadii</name>
    <dbReference type="NCBI Taxonomy" id="637886"/>
    <lineage>
        <taxon>Bacteria</taxon>
        <taxon>Pseudomonadati</taxon>
        <taxon>Bacteroidota</taxon>
        <taxon>Bacteroidia</taxon>
        <taxon>Bacteroidales</taxon>
        <taxon>Dysgonomonadaceae</taxon>
        <taxon>Dysgonomonas</taxon>
    </lineage>
</organism>
<dbReference type="EMBL" id="JACIEP010000002">
    <property type="protein sequence ID" value="MBB4034838.1"/>
    <property type="molecule type" value="Genomic_DNA"/>
</dbReference>
<name>A0A840CLB4_9BACT</name>
<dbReference type="RefSeq" id="WP_183305781.1">
    <property type="nucleotide sequence ID" value="NZ_JACIEP010000002.1"/>
</dbReference>
<evidence type="ECO:0000259" key="1">
    <source>
        <dbReference type="Pfam" id="PF12728"/>
    </source>
</evidence>